<dbReference type="Gene3D" id="3.30.1120.10">
    <property type="match status" value="1"/>
</dbReference>
<dbReference type="Proteomes" id="UP001264980">
    <property type="component" value="Unassembled WGS sequence"/>
</dbReference>
<reference evidence="6 7" key="1">
    <citation type="submission" date="2023-07" db="EMBL/GenBank/DDBJ databases">
        <title>Sorghum-associated microbial communities from plants grown in Nebraska, USA.</title>
        <authorList>
            <person name="Schachtman D."/>
        </authorList>
    </citation>
    <scope>NUCLEOTIDE SEQUENCE [LARGE SCALE GENOMIC DNA]</scope>
    <source>
        <strain evidence="6 7">BE57</strain>
    </source>
</reference>
<dbReference type="InterPro" id="IPR050738">
    <property type="entry name" value="Sulfatase"/>
</dbReference>
<accession>A0ABU1QZH6</accession>
<dbReference type="Gene3D" id="2.60.120.260">
    <property type="entry name" value="Galactose-binding domain-like"/>
    <property type="match status" value="1"/>
</dbReference>
<evidence type="ECO:0000259" key="5">
    <source>
        <dbReference type="Pfam" id="PF00884"/>
    </source>
</evidence>
<evidence type="ECO:0000256" key="4">
    <source>
        <dbReference type="ARBA" id="ARBA00022837"/>
    </source>
</evidence>
<gene>
    <name evidence="6" type="ORF">J2W84_003561</name>
</gene>
<dbReference type="Pfam" id="PF00884">
    <property type="entry name" value="Sulfatase"/>
    <property type="match status" value="1"/>
</dbReference>
<keyword evidence="2" id="KW-0479">Metal-binding</keyword>
<keyword evidence="4" id="KW-0106">Calcium</keyword>
<sequence>MKNTRFLRTILLVLCTIWFRNEKADAQVRPNVVLILADDQGWGDLSINGNTNVRTPNIDRIGKEGAQFARFYVSPLCAPTRAGLLTGRYHYRTGVWGVSNSREFMNLDEVTLADLLKKDGYATGCFGKWHNGSQYPYHPNGRGFDEFYGMLSGHYANYFNTTVDHNGEPAKSTGYIADDLTTKVIDFIEKSKKANKAFLCYIPYNTPHSPFQVPDEYYNRVKARGVRQFSQNKSEEDEETTVAALAMTENIDDNVGRVLQKLEDLNLANNTIVIYLSDNGPNSWRWNEDMKGRKGTAGEGSVRVPFLIRWPGVIPAGKVVNGNAAYIDLLPTLIDLTGIPMKKTGKPHDGISLQPALTEAAELPDRLLFLSINKNNSVRKGHYLYQNNALYDLAADPTQQHDIASGHPALTDSLRAAFDAWYTDVYKNIDSSRGLPVGYSQFPKTVLPSQDAVLHKSPKGTLSYSASAPNSSWIANWSDTASYASWNVDVHTSGKYQVSVRYTSADAGDAFKLVLNRSQISGSIPEAFDPPLIPSPDRVKRTAESYEKEFRTLKVGEITLEKGRGELKLLATDVKGGKFADIRAVELVLLK</sequence>
<dbReference type="InterPro" id="IPR024607">
    <property type="entry name" value="Sulfatase_CS"/>
</dbReference>
<evidence type="ECO:0000313" key="7">
    <source>
        <dbReference type="Proteomes" id="UP001264980"/>
    </source>
</evidence>
<evidence type="ECO:0000256" key="1">
    <source>
        <dbReference type="ARBA" id="ARBA00008779"/>
    </source>
</evidence>
<dbReference type="PROSITE" id="PS00523">
    <property type="entry name" value="SULFATASE_1"/>
    <property type="match status" value="1"/>
</dbReference>
<dbReference type="InterPro" id="IPR000917">
    <property type="entry name" value="Sulfatase_N"/>
</dbReference>
<dbReference type="SUPFAM" id="SSF49785">
    <property type="entry name" value="Galactose-binding domain-like"/>
    <property type="match status" value="1"/>
</dbReference>
<evidence type="ECO:0000256" key="2">
    <source>
        <dbReference type="ARBA" id="ARBA00022723"/>
    </source>
</evidence>
<evidence type="ECO:0000313" key="6">
    <source>
        <dbReference type="EMBL" id="MDR6806513.1"/>
    </source>
</evidence>
<dbReference type="Gene3D" id="3.40.720.10">
    <property type="entry name" value="Alkaline Phosphatase, subunit A"/>
    <property type="match status" value="1"/>
</dbReference>
<dbReference type="RefSeq" id="WP_309985382.1">
    <property type="nucleotide sequence ID" value="NZ_JAVDTI010000003.1"/>
</dbReference>
<comment type="caution">
    <text evidence="6">The sequence shown here is derived from an EMBL/GenBank/DDBJ whole genome shotgun (WGS) entry which is preliminary data.</text>
</comment>
<dbReference type="EMBL" id="JAVDTI010000003">
    <property type="protein sequence ID" value="MDR6806513.1"/>
    <property type="molecule type" value="Genomic_DNA"/>
</dbReference>
<dbReference type="CDD" id="cd02795">
    <property type="entry name" value="CBM6-CBM35-CBM36_like"/>
    <property type="match status" value="1"/>
</dbReference>
<dbReference type="CDD" id="cd16146">
    <property type="entry name" value="ARS_like"/>
    <property type="match status" value="1"/>
</dbReference>
<dbReference type="PANTHER" id="PTHR42693:SF53">
    <property type="entry name" value="ENDO-4-O-SULFATASE"/>
    <property type="match status" value="1"/>
</dbReference>
<protein>
    <submittedName>
        <fullName evidence="6">Arylsulfatase A-like enzyme</fullName>
    </submittedName>
</protein>
<keyword evidence="7" id="KW-1185">Reference proteome</keyword>
<evidence type="ECO:0000256" key="3">
    <source>
        <dbReference type="ARBA" id="ARBA00022801"/>
    </source>
</evidence>
<dbReference type="PANTHER" id="PTHR42693">
    <property type="entry name" value="ARYLSULFATASE FAMILY MEMBER"/>
    <property type="match status" value="1"/>
</dbReference>
<keyword evidence="3" id="KW-0378">Hydrolase</keyword>
<dbReference type="InterPro" id="IPR008979">
    <property type="entry name" value="Galactose-bd-like_sf"/>
</dbReference>
<proteinExistence type="inferred from homology"/>
<comment type="similarity">
    <text evidence="1">Belongs to the sulfatase family.</text>
</comment>
<name>A0ABU1QZH6_9BACT</name>
<feature type="domain" description="Sulfatase N-terminal" evidence="5">
    <location>
        <begin position="30"/>
        <end position="339"/>
    </location>
</feature>
<organism evidence="6 7">
    <name type="scientific">Dyadobacter fermentans</name>
    <dbReference type="NCBI Taxonomy" id="94254"/>
    <lineage>
        <taxon>Bacteria</taxon>
        <taxon>Pseudomonadati</taxon>
        <taxon>Bacteroidota</taxon>
        <taxon>Cytophagia</taxon>
        <taxon>Cytophagales</taxon>
        <taxon>Spirosomataceae</taxon>
        <taxon>Dyadobacter</taxon>
    </lineage>
</organism>
<dbReference type="SUPFAM" id="SSF53649">
    <property type="entry name" value="Alkaline phosphatase-like"/>
    <property type="match status" value="1"/>
</dbReference>
<dbReference type="InterPro" id="IPR017850">
    <property type="entry name" value="Alkaline_phosphatase_core_sf"/>
</dbReference>